<evidence type="ECO:0000313" key="1">
    <source>
        <dbReference type="EMBL" id="JAH65875.1"/>
    </source>
</evidence>
<reference evidence="1" key="2">
    <citation type="journal article" date="2015" name="Fish Shellfish Immunol.">
        <title>Early steps in the European eel (Anguilla anguilla)-Vibrio vulnificus interaction in the gills: Role of the RtxA13 toxin.</title>
        <authorList>
            <person name="Callol A."/>
            <person name="Pajuelo D."/>
            <person name="Ebbesson L."/>
            <person name="Teles M."/>
            <person name="MacKenzie S."/>
            <person name="Amaro C."/>
        </authorList>
    </citation>
    <scope>NUCLEOTIDE SEQUENCE</scope>
</reference>
<protein>
    <submittedName>
        <fullName evidence="1">Uncharacterized protein</fullName>
    </submittedName>
</protein>
<sequence>MNSPIRSTNELV</sequence>
<organism evidence="1">
    <name type="scientific">Anguilla anguilla</name>
    <name type="common">European freshwater eel</name>
    <name type="synonym">Muraena anguilla</name>
    <dbReference type="NCBI Taxonomy" id="7936"/>
    <lineage>
        <taxon>Eukaryota</taxon>
        <taxon>Metazoa</taxon>
        <taxon>Chordata</taxon>
        <taxon>Craniata</taxon>
        <taxon>Vertebrata</taxon>
        <taxon>Euteleostomi</taxon>
        <taxon>Actinopterygii</taxon>
        <taxon>Neopterygii</taxon>
        <taxon>Teleostei</taxon>
        <taxon>Anguilliformes</taxon>
        <taxon>Anguillidae</taxon>
        <taxon>Anguilla</taxon>
    </lineage>
</organism>
<name>A0A0E9UKU9_ANGAN</name>
<reference evidence="1" key="1">
    <citation type="submission" date="2014-11" db="EMBL/GenBank/DDBJ databases">
        <authorList>
            <person name="Amaro Gonzalez C."/>
        </authorList>
    </citation>
    <scope>NUCLEOTIDE SEQUENCE</scope>
</reference>
<accession>A0A0E9UKU9</accession>
<proteinExistence type="predicted"/>
<dbReference type="EMBL" id="GBXM01042702">
    <property type="protein sequence ID" value="JAH65875.1"/>
    <property type="molecule type" value="Transcribed_RNA"/>
</dbReference>